<feature type="binding site" evidence="9">
    <location>
        <position position="106"/>
    </location>
    <ligand>
        <name>ATP</name>
        <dbReference type="ChEBI" id="CHEBI:30616"/>
    </ligand>
</feature>
<feature type="domain" description="Protein kinase" evidence="12">
    <location>
        <begin position="77"/>
        <end position="372"/>
    </location>
</feature>
<dbReference type="PROSITE" id="PS00108">
    <property type="entry name" value="PROTEIN_KINASE_ST"/>
    <property type="match status" value="1"/>
</dbReference>
<dbReference type="PROSITE" id="PS00107">
    <property type="entry name" value="PROTEIN_KINASE_ATP"/>
    <property type="match status" value="1"/>
</dbReference>
<organism evidence="13 14">
    <name type="scientific">Panicum virgatum</name>
    <name type="common">Blackwell switchgrass</name>
    <dbReference type="NCBI Taxonomy" id="38727"/>
    <lineage>
        <taxon>Eukaryota</taxon>
        <taxon>Viridiplantae</taxon>
        <taxon>Streptophyta</taxon>
        <taxon>Embryophyta</taxon>
        <taxon>Tracheophyta</taxon>
        <taxon>Spermatophyta</taxon>
        <taxon>Magnoliopsida</taxon>
        <taxon>Liliopsida</taxon>
        <taxon>Poales</taxon>
        <taxon>Poaceae</taxon>
        <taxon>PACMAD clade</taxon>
        <taxon>Panicoideae</taxon>
        <taxon>Panicodae</taxon>
        <taxon>Paniceae</taxon>
        <taxon>Panicinae</taxon>
        <taxon>Panicum</taxon>
        <taxon>Panicum sect. Hiantes</taxon>
    </lineage>
</organism>
<dbReference type="InterPro" id="IPR017441">
    <property type="entry name" value="Protein_kinase_ATP_BS"/>
</dbReference>
<dbReference type="PANTHER" id="PTHR24056:SF562">
    <property type="entry name" value="PROTEIN KINASE DOMAIN-CONTAINING PROTEIN"/>
    <property type="match status" value="1"/>
</dbReference>
<comment type="similarity">
    <text evidence="1">Belongs to the protein kinase superfamily. CMGC Ser/Thr protein kinase family. CDC2/CDKX subfamily.</text>
</comment>
<evidence type="ECO:0000256" key="7">
    <source>
        <dbReference type="ARBA" id="ARBA00022840"/>
    </source>
</evidence>
<accession>A0A8T0MLY7</accession>
<dbReference type="FunFam" id="1.10.510.10:FF:000790">
    <property type="entry name" value="Cyclin-dependent kinase G-1"/>
    <property type="match status" value="1"/>
</dbReference>
<name>A0A8T0MLY7_PANVG</name>
<dbReference type="AlphaFoldDB" id="A0A8T0MLY7"/>
<keyword evidence="6" id="KW-0418">Kinase</keyword>
<evidence type="ECO:0000256" key="10">
    <source>
        <dbReference type="RuleBase" id="RU000304"/>
    </source>
</evidence>
<dbReference type="InterPro" id="IPR008271">
    <property type="entry name" value="Ser/Thr_kinase_AS"/>
</dbReference>
<dbReference type="Gene3D" id="3.30.200.20">
    <property type="entry name" value="Phosphorylase Kinase, domain 1"/>
    <property type="match status" value="1"/>
</dbReference>
<dbReference type="GO" id="GO:0005524">
    <property type="term" value="F:ATP binding"/>
    <property type="evidence" value="ECO:0007669"/>
    <property type="project" value="UniProtKB-UniRule"/>
</dbReference>
<dbReference type="OrthoDB" id="616782at2759"/>
<keyword evidence="4" id="KW-0808">Transferase</keyword>
<keyword evidence="3" id="KW-0597">Phosphoprotein</keyword>
<dbReference type="Gene3D" id="1.10.510.10">
    <property type="entry name" value="Transferase(Phosphotransferase) domain 1"/>
    <property type="match status" value="1"/>
</dbReference>
<dbReference type="InterPro" id="IPR000719">
    <property type="entry name" value="Prot_kinase_dom"/>
</dbReference>
<keyword evidence="14" id="KW-1185">Reference proteome</keyword>
<evidence type="ECO:0000256" key="11">
    <source>
        <dbReference type="SAM" id="MobiDB-lite"/>
    </source>
</evidence>
<feature type="region of interest" description="Disordered" evidence="11">
    <location>
        <begin position="1"/>
        <end position="86"/>
    </location>
</feature>
<evidence type="ECO:0000256" key="2">
    <source>
        <dbReference type="ARBA" id="ARBA00012409"/>
    </source>
</evidence>
<evidence type="ECO:0000256" key="8">
    <source>
        <dbReference type="ARBA" id="ARBA00049280"/>
    </source>
</evidence>
<dbReference type="Pfam" id="PF00069">
    <property type="entry name" value="Pkinase"/>
    <property type="match status" value="1"/>
</dbReference>
<evidence type="ECO:0000313" key="13">
    <source>
        <dbReference type="EMBL" id="KAG2536339.1"/>
    </source>
</evidence>
<evidence type="ECO:0000259" key="12">
    <source>
        <dbReference type="PROSITE" id="PS50011"/>
    </source>
</evidence>
<dbReference type="GO" id="GO:0005634">
    <property type="term" value="C:nucleus"/>
    <property type="evidence" value="ECO:0007669"/>
    <property type="project" value="TreeGrafter"/>
</dbReference>
<gene>
    <name evidence="13" type="ORF">PVAP13_9NG181700</name>
</gene>
<dbReference type="InterPro" id="IPR011009">
    <property type="entry name" value="Kinase-like_dom_sf"/>
</dbReference>
<feature type="compositionally biased region" description="Low complexity" evidence="11">
    <location>
        <begin position="33"/>
        <end position="49"/>
    </location>
</feature>
<dbReference type="PROSITE" id="PS50011">
    <property type="entry name" value="PROTEIN_KINASE_DOM"/>
    <property type="match status" value="1"/>
</dbReference>
<evidence type="ECO:0000256" key="9">
    <source>
        <dbReference type="PROSITE-ProRule" id="PRU10141"/>
    </source>
</evidence>
<evidence type="ECO:0000313" key="14">
    <source>
        <dbReference type="Proteomes" id="UP000823388"/>
    </source>
</evidence>
<evidence type="ECO:0000256" key="4">
    <source>
        <dbReference type="ARBA" id="ARBA00022679"/>
    </source>
</evidence>
<dbReference type="SUPFAM" id="SSF56112">
    <property type="entry name" value="Protein kinase-like (PK-like)"/>
    <property type="match status" value="1"/>
</dbReference>
<dbReference type="EC" id="2.7.11.23" evidence="2"/>
<proteinExistence type="inferred from homology"/>
<dbReference type="InterPro" id="IPR050108">
    <property type="entry name" value="CDK"/>
</dbReference>
<reference evidence="13" key="1">
    <citation type="submission" date="2020-05" db="EMBL/GenBank/DDBJ databases">
        <title>WGS assembly of Panicum virgatum.</title>
        <authorList>
            <person name="Lovell J.T."/>
            <person name="Jenkins J."/>
            <person name="Shu S."/>
            <person name="Juenger T.E."/>
            <person name="Schmutz J."/>
        </authorList>
    </citation>
    <scope>NUCLEOTIDE SEQUENCE</scope>
    <source>
        <strain evidence="13">AP13</strain>
    </source>
</reference>
<dbReference type="SMART" id="SM00220">
    <property type="entry name" value="S_TKc"/>
    <property type="match status" value="1"/>
</dbReference>
<dbReference type="GO" id="GO:0007346">
    <property type="term" value="P:regulation of mitotic cell cycle"/>
    <property type="evidence" value="ECO:0007669"/>
    <property type="project" value="TreeGrafter"/>
</dbReference>
<dbReference type="PANTHER" id="PTHR24056">
    <property type="entry name" value="CELL DIVISION PROTEIN KINASE"/>
    <property type="match status" value="1"/>
</dbReference>
<evidence type="ECO:0000256" key="5">
    <source>
        <dbReference type="ARBA" id="ARBA00022741"/>
    </source>
</evidence>
<dbReference type="Proteomes" id="UP000823388">
    <property type="component" value="Chromosome 9N"/>
</dbReference>
<evidence type="ECO:0000256" key="6">
    <source>
        <dbReference type="ARBA" id="ARBA00022777"/>
    </source>
</evidence>
<keyword evidence="5 9" id="KW-0547">Nucleotide-binding</keyword>
<keyword evidence="7 9" id="KW-0067">ATP-binding</keyword>
<evidence type="ECO:0000256" key="3">
    <source>
        <dbReference type="ARBA" id="ARBA00022553"/>
    </source>
</evidence>
<dbReference type="GO" id="GO:0008353">
    <property type="term" value="F:RNA polymerase II CTD heptapeptide repeat kinase activity"/>
    <property type="evidence" value="ECO:0007669"/>
    <property type="project" value="UniProtKB-EC"/>
</dbReference>
<comment type="catalytic activity">
    <reaction evidence="8">
        <text>[DNA-directed RNA polymerase] + ATP = phospho-[DNA-directed RNA polymerase] + ADP + H(+)</text>
        <dbReference type="Rhea" id="RHEA:10216"/>
        <dbReference type="Rhea" id="RHEA-COMP:11321"/>
        <dbReference type="Rhea" id="RHEA-COMP:11322"/>
        <dbReference type="ChEBI" id="CHEBI:15378"/>
        <dbReference type="ChEBI" id="CHEBI:30616"/>
        <dbReference type="ChEBI" id="CHEBI:43176"/>
        <dbReference type="ChEBI" id="CHEBI:68546"/>
        <dbReference type="ChEBI" id="CHEBI:456216"/>
        <dbReference type="EC" id="2.7.11.23"/>
    </reaction>
</comment>
<keyword evidence="10" id="KW-0723">Serine/threonine-protein kinase</keyword>
<comment type="caution">
    <text evidence="13">The sequence shown here is derived from an EMBL/GenBank/DDBJ whole genome shotgun (WGS) entry which is preliminary data.</text>
</comment>
<dbReference type="EMBL" id="CM029054">
    <property type="protein sequence ID" value="KAG2536339.1"/>
    <property type="molecule type" value="Genomic_DNA"/>
</dbReference>
<protein>
    <recommendedName>
        <fullName evidence="2">[RNA-polymerase]-subunit kinase</fullName>
        <ecNumber evidence="2">2.7.11.23</ecNumber>
    </recommendedName>
</protein>
<sequence>MGMERQRPAAAGSAFHDPDAPPLPRPSPATETAGSASSPARCAAPAAGTRGPGGATAAGAATRKRSRVEAFGSTEEYEETGSLGEGGFGAVVKARHRVTGETVAIKRLIDPDGRGDSSEELLQEARFHEACAAHPFIVDFLGVVRDPATAELRLVMECVGGPSIDRFVRDQRRRGRLPLPEATVRAVMWQVLKGARKMHDQCIVHRDMKPENILVSEDGKVVKICDFGLAMSLSEEPPYEPDAGSLWYMAPELLLEKPDYDERVDTWSLGCVMAHLINGNVLFGDGRDEEGQLREIFDVLGYPDERTWPWFSSTPFAIEWLPLLDVHHRNHLRELFPEAVLSQKGFEVLNGLLTCNPDKRLTAAAALDHPWFAKVDALELGRREEVSSTLPKTELLKVSAVPCL</sequence>
<evidence type="ECO:0000256" key="1">
    <source>
        <dbReference type="ARBA" id="ARBA00006485"/>
    </source>
</evidence>